<feature type="compositionally biased region" description="Basic and acidic residues" evidence="1">
    <location>
        <begin position="579"/>
        <end position="602"/>
    </location>
</feature>
<feature type="compositionally biased region" description="Polar residues" evidence="1">
    <location>
        <begin position="411"/>
        <end position="420"/>
    </location>
</feature>
<comment type="caution">
    <text evidence="2">The sequence shown here is derived from an EMBL/GenBank/DDBJ whole genome shotgun (WGS) entry which is preliminary data.</text>
</comment>
<feature type="region of interest" description="Disordered" evidence="1">
    <location>
        <begin position="252"/>
        <end position="282"/>
    </location>
</feature>
<feature type="compositionally biased region" description="Low complexity" evidence="1">
    <location>
        <begin position="922"/>
        <end position="938"/>
    </location>
</feature>
<name>A0AAD1XJQ6_EUPCR</name>
<reference evidence="2" key="1">
    <citation type="submission" date="2023-07" db="EMBL/GenBank/DDBJ databases">
        <authorList>
            <consortium name="AG Swart"/>
            <person name="Singh M."/>
            <person name="Singh A."/>
            <person name="Seah K."/>
            <person name="Emmerich C."/>
        </authorList>
    </citation>
    <scope>NUCLEOTIDE SEQUENCE</scope>
    <source>
        <strain evidence="2">DP1</strain>
    </source>
</reference>
<feature type="compositionally biased region" description="Basic and acidic residues" evidence="1">
    <location>
        <begin position="421"/>
        <end position="434"/>
    </location>
</feature>
<proteinExistence type="predicted"/>
<accession>A0AAD1XJQ6</accession>
<organism evidence="2 3">
    <name type="scientific">Euplotes crassus</name>
    <dbReference type="NCBI Taxonomy" id="5936"/>
    <lineage>
        <taxon>Eukaryota</taxon>
        <taxon>Sar</taxon>
        <taxon>Alveolata</taxon>
        <taxon>Ciliophora</taxon>
        <taxon>Intramacronucleata</taxon>
        <taxon>Spirotrichea</taxon>
        <taxon>Hypotrichia</taxon>
        <taxon>Euplotida</taxon>
        <taxon>Euplotidae</taxon>
        <taxon>Moneuplotes</taxon>
    </lineage>
</organism>
<dbReference type="Proteomes" id="UP001295684">
    <property type="component" value="Unassembled WGS sequence"/>
</dbReference>
<feature type="region of interest" description="Disordered" evidence="1">
    <location>
        <begin position="882"/>
        <end position="963"/>
    </location>
</feature>
<feature type="region of interest" description="Disordered" evidence="1">
    <location>
        <begin position="411"/>
        <end position="449"/>
    </location>
</feature>
<dbReference type="EMBL" id="CAMPGE010015267">
    <property type="protein sequence ID" value="CAI2373899.1"/>
    <property type="molecule type" value="Genomic_DNA"/>
</dbReference>
<feature type="region of interest" description="Disordered" evidence="1">
    <location>
        <begin position="205"/>
        <end position="225"/>
    </location>
</feature>
<gene>
    <name evidence="2" type="ORF">ECRASSUSDP1_LOCUS15248</name>
</gene>
<feature type="compositionally biased region" description="Polar residues" evidence="1">
    <location>
        <begin position="884"/>
        <end position="898"/>
    </location>
</feature>
<evidence type="ECO:0000313" key="3">
    <source>
        <dbReference type="Proteomes" id="UP001295684"/>
    </source>
</evidence>
<feature type="compositionally biased region" description="Pro residues" evidence="1">
    <location>
        <begin position="899"/>
        <end position="910"/>
    </location>
</feature>
<protein>
    <submittedName>
        <fullName evidence="2">Uncharacterized protein</fullName>
    </submittedName>
</protein>
<dbReference type="AlphaFoldDB" id="A0AAD1XJQ6"/>
<feature type="compositionally biased region" description="Basic residues" evidence="1">
    <location>
        <begin position="254"/>
        <end position="269"/>
    </location>
</feature>
<feature type="region of interest" description="Disordered" evidence="1">
    <location>
        <begin position="35"/>
        <end position="59"/>
    </location>
</feature>
<sequence>MLNKKVKVTLVQIGSGRKQKAVSLVGRDNRGRYSCKKSEGRKGDMEWGVRKSSSGRGKKKDYSWCRRDGSYTARYLGGMKNQIECGLGDVYGKVAHRKLGYSTPVNLSKSQQASLKKEKYINSERSKNVNYQTKGKRSCRSKRKDTLEIKILEGDDALNTEISQKKSALNSYISQCSKLSKVEGSYKKIPTKKKNYKTTCELSYNTTTSKNRHSKRSPKESITKSFASNTQSLWQMEGLKYSNKIRPILISSKLNKKKSARTSTKRSRKGTATNLEKSKSVDNSDNLPCIISNRKETPSNIKIEGQCRTISSSGSHHDKKRDRTRESHHFEINLYELDAKIRPWKPKPCIRAGIKQGKEKIIKTVSFAEKLIVNEDSLDSEMMERIHHNLEYNDDRIFENLSIFQQLSGENCDAQPTSENSQKDKDKQGLETSKDQPAVGDSGNKDYTDIEQNQGILSSYEESGIINESKRECTQKEPIFESQVSAIERMEDTKEAYEISKGFSNLGFDKCENQENSSGFIKLNDSLIKSREVWKDKSTKRESIKQLNNSKNKDCSLQKSTDQVDDCMTNNKQSPSLIARKEILEEKSKPSKDLNTDPDRIKKNSSQINREVDIPNENFFEEKGSESIIEKNDEESKFVDEESYSMVYLTKQQNSNNPQFSIKLNCANANSSENNTKELSIIEDIEDRNENNDIQKIKLYRSKEKQDEGNSMNQINSQIFKGESTISYNQDQSKIELYPEKSDTIGLILEEECKSKPENQDNTAEKYSVQKEISKKAIEFGSLSEIFGDKIDFDMSTIKEMVESCEVDSFYFANSTAKENKLESGLKFTQREDKQQNNFDKIIKYMKKEVLKMDTIKRSEKNPEKLANILKNFIQNLKKIEISPKSSQNPQKLLSITSPHPPLPKAPPVPHSNLHNSPSKPQNPHSLPSSQPQLPNPSFSTKSPSQEAPLAQYLAATGAKTVSRYRKDLSRKIRQNKSHMSENSSHETFKKYWSKFFGQ</sequence>
<feature type="compositionally biased region" description="Basic and acidic residues" evidence="1">
    <location>
        <begin position="35"/>
        <end position="49"/>
    </location>
</feature>
<evidence type="ECO:0000256" key="1">
    <source>
        <dbReference type="SAM" id="MobiDB-lite"/>
    </source>
</evidence>
<evidence type="ECO:0000313" key="2">
    <source>
        <dbReference type="EMBL" id="CAI2373899.1"/>
    </source>
</evidence>
<feature type="region of interest" description="Disordered" evidence="1">
    <location>
        <begin position="538"/>
        <end position="610"/>
    </location>
</feature>
<keyword evidence="3" id="KW-1185">Reference proteome</keyword>